<dbReference type="Pfam" id="PF13409">
    <property type="entry name" value="GST_N_2"/>
    <property type="match status" value="1"/>
</dbReference>
<dbReference type="AlphaFoldDB" id="A0ABD3PDL3"/>
<sequence length="304" mass="34920">MTSALPKLRYLSAWFCPYAHRATIALEHHAGRVEYEWVEALGWEQRKDDKNVTGTGSEWWYHWKADELKRCNPSALVPTLIPLDKDGNPDESKQSLMSDVTIDTTNLTTNNSKSVYESLVTIDYIDAIANAPSENLKLVPSDPYLAAKCRIWADKVNRECCSPYYGVLVRTDDNERKEHFNKLVDGLKSFSREIEKSGGNSFLGDGRLSSVDIALMPWAWRYYIFEHYRGHEYAIPYNIPELHAYKAWYDHVFSLESVKRTLPDKDRYLEHIGKYADASARSKVANAVRRGVAAHELDDDKDTY</sequence>
<dbReference type="PANTHER" id="PTHR43968:SF6">
    <property type="entry name" value="GLUTATHIONE S-TRANSFERASE OMEGA"/>
    <property type="match status" value="1"/>
</dbReference>
<dbReference type="InterPro" id="IPR005442">
    <property type="entry name" value="GST_omega"/>
</dbReference>
<dbReference type="Gene3D" id="1.20.1050.10">
    <property type="match status" value="1"/>
</dbReference>
<dbReference type="Proteomes" id="UP001530400">
    <property type="component" value="Unassembled WGS sequence"/>
</dbReference>
<gene>
    <name evidence="4" type="ORF">ACHAWO_006798</name>
</gene>
<dbReference type="InterPro" id="IPR010987">
    <property type="entry name" value="Glutathione-S-Trfase_C-like"/>
</dbReference>
<keyword evidence="5" id="KW-1185">Reference proteome</keyword>
<dbReference type="PRINTS" id="PR01625">
    <property type="entry name" value="GSTRNSFRASEO"/>
</dbReference>
<dbReference type="InterPro" id="IPR004045">
    <property type="entry name" value="Glutathione_S-Trfase_N"/>
</dbReference>
<dbReference type="InterPro" id="IPR040079">
    <property type="entry name" value="Glutathione_S-Trfase"/>
</dbReference>
<dbReference type="GO" id="GO:0045174">
    <property type="term" value="F:glutathione dehydrogenase (ascorbate) activity"/>
    <property type="evidence" value="ECO:0007669"/>
    <property type="project" value="UniProtKB-ARBA"/>
</dbReference>
<dbReference type="EMBL" id="JALLPJ020000664">
    <property type="protein sequence ID" value="KAL3786128.1"/>
    <property type="molecule type" value="Genomic_DNA"/>
</dbReference>
<proteinExistence type="predicted"/>
<dbReference type="PROSITE" id="PS50405">
    <property type="entry name" value="GST_CTER"/>
    <property type="match status" value="1"/>
</dbReference>
<name>A0ABD3PDL3_9STRA</name>
<evidence type="ECO:0000256" key="1">
    <source>
        <dbReference type="ARBA" id="ARBA00023002"/>
    </source>
</evidence>
<reference evidence="4 5" key="1">
    <citation type="submission" date="2024-10" db="EMBL/GenBank/DDBJ databases">
        <title>Updated reference genomes for cyclostephanoid diatoms.</title>
        <authorList>
            <person name="Roberts W.R."/>
            <person name="Alverson A.J."/>
        </authorList>
    </citation>
    <scope>NUCLEOTIDE SEQUENCE [LARGE SCALE GENOMIC DNA]</scope>
    <source>
        <strain evidence="4 5">AJA010-31</strain>
    </source>
</reference>
<evidence type="ECO:0000259" key="3">
    <source>
        <dbReference type="PROSITE" id="PS50405"/>
    </source>
</evidence>
<dbReference type="InterPro" id="IPR050983">
    <property type="entry name" value="GST_Omega/HSP26"/>
</dbReference>
<dbReference type="SFLD" id="SFLDS00019">
    <property type="entry name" value="Glutathione_Transferase_(cytos"/>
    <property type="match status" value="1"/>
</dbReference>
<comment type="caution">
    <text evidence="4">The sequence shown here is derived from an EMBL/GenBank/DDBJ whole genome shotgun (WGS) entry which is preliminary data.</text>
</comment>
<protein>
    <recommendedName>
        <fullName evidence="6">Glutathione S-transferase</fullName>
    </recommendedName>
</protein>
<evidence type="ECO:0000259" key="2">
    <source>
        <dbReference type="PROSITE" id="PS50404"/>
    </source>
</evidence>
<dbReference type="PROSITE" id="PS50404">
    <property type="entry name" value="GST_NTER"/>
    <property type="match status" value="1"/>
</dbReference>
<evidence type="ECO:0000313" key="5">
    <source>
        <dbReference type="Proteomes" id="UP001530400"/>
    </source>
</evidence>
<dbReference type="InterPro" id="IPR036282">
    <property type="entry name" value="Glutathione-S-Trfase_C_sf"/>
</dbReference>
<accession>A0ABD3PDL3</accession>
<feature type="domain" description="GST C-terminal" evidence="3">
    <location>
        <begin position="142"/>
        <end position="275"/>
    </location>
</feature>
<evidence type="ECO:0008006" key="6">
    <source>
        <dbReference type="Google" id="ProtNLM"/>
    </source>
</evidence>
<dbReference type="Gene3D" id="3.40.30.10">
    <property type="entry name" value="Glutaredoxin"/>
    <property type="match status" value="1"/>
</dbReference>
<evidence type="ECO:0000313" key="4">
    <source>
        <dbReference type="EMBL" id="KAL3786128.1"/>
    </source>
</evidence>
<keyword evidence="1" id="KW-0560">Oxidoreductase</keyword>
<dbReference type="SUPFAM" id="SSF47616">
    <property type="entry name" value="GST C-terminal domain-like"/>
    <property type="match status" value="1"/>
</dbReference>
<feature type="domain" description="GST N-terminal" evidence="2">
    <location>
        <begin position="6"/>
        <end position="133"/>
    </location>
</feature>
<organism evidence="4 5">
    <name type="scientific">Cyclotella atomus</name>
    <dbReference type="NCBI Taxonomy" id="382360"/>
    <lineage>
        <taxon>Eukaryota</taxon>
        <taxon>Sar</taxon>
        <taxon>Stramenopiles</taxon>
        <taxon>Ochrophyta</taxon>
        <taxon>Bacillariophyta</taxon>
        <taxon>Coscinodiscophyceae</taxon>
        <taxon>Thalassiosirophycidae</taxon>
        <taxon>Stephanodiscales</taxon>
        <taxon>Stephanodiscaceae</taxon>
        <taxon>Cyclotella</taxon>
    </lineage>
</organism>
<dbReference type="PANTHER" id="PTHR43968">
    <property type="match status" value="1"/>
</dbReference>